<evidence type="ECO:0000256" key="1">
    <source>
        <dbReference type="SAM" id="MobiDB-lite"/>
    </source>
</evidence>
<dbReference type="Proteomes" id="UP000242715">
    <property type="component" value="Unassembled WGS sequence"/>
</dbReference>
<reference evidence="3" key="1">
    <citation type="journal article" date="2017" name="Front. Plant Sci.">
        <title>Climate Clever Clovers: New Paradigm to Reduce the Environmental Footprint of Ruminants by Breeding Low Methanogenic Forages Utilizing Haplotype Variation.</title>
        <authorList>
            <person name="Kaur P."/>
            <person name="Appels R."/>
            <person name="Bayer P.E."/>
            <person name="Keeble-Gagnere G."/>
            <person name="Wang J."/>
            <person name="Hirakawa H."/>
            <person name="Shirasawa K."/>
            <person name="Vercoe P."/>
            <person name="Stefanova K."/>
            <person name="Durmic Z."/>
            <person name="Nichols P."/>
            <person name="Revell C."/>
            <person name="Isobe S.N."/>
            <person name="Edwards D."/>
            <person name="Erskine W."/>
        </authorList>
    </citation>
    <scope>NUCLEOTIDE SEQUENCE [LARGE SCALE GENOMIC DNA]</scope>
    <source>
        <strain evidence="3">cv. Daliak</strain>
    </source>
</reference>
<proteinExistence type="predicted"/>
<keyword evidence="3" id="KW-1185">Reference proteome</keyword>
<organism evidence="2 3">
    <name type="scientific">Trifolium subterraneum</name>
    <name type="common">Subterranean clover</name>
    <dbReference type="NCBI Taxonomy" id="3900"/>
    <lineage>
        <taxon>Eukaryota</taxon>
        <taxon>Viridiplantae</taxon>
        <taxon>Streptophyta</taxon>
        <taxon>Embryophyta</taxon>
        <taxon>Tracheophyta</taxon>
        <taxon>Spermatophyta</taxon>
        <taxon>Magnoliopsida</taxon>
        <taxon>eudicotyledons</taxon>
        <taxon>Gunneridae</taxon>
        <taxon>Pentapetalae</taxon>
        <taxon>rosids</taxon>
        <taxon>fabids</taxon>
        <taxon>Fabales</taxon>
        <taxon>Fabaceae</taxon>
        <taxon>Papilionoideae</taxon>
        <taxon>50 kb inversion clade</taxon>
        <taxon>NPAAA clade</taxon>
        <taxon>Hologalegina</taxon>
        <taxon>IRL clade</taxon>
        <taxon>Trifolieae</taxon>
        <taxon>Trifolium</taxon>
    </lineage>
</organism>
<dbReference type="AlphaFoldDB" id="A0A2Z6PNR6"/>
<sequence length="195" mass="21595">MPLTTKGAMGVELGPCEPCLSEKRSFGYPLLEDTTTNRRTRTGDLNTSQPDRHSPTKTKSVLPILELVLRAAMTAMVFLLLQIQALFQFQLSLAQPPNKLGHGRGSGESDLCDASISGDDRVELRAFGCKSGNDQLGVRDGEGHRLGTFRSYHRRVRQIKAGVGTLYWVAAFRYTALRCRQPYAVEQQSLEACHL</sequence>
<gene>
    <name evidence="2" type="ORF">TSUD_291850</name>
</gene>
<name>A0A2Z6PNR6_TRISU</name>
<accession>A0A2Z6PNR6</accession>
<protein>
    <submittedName>
        <fullName evidence="2">Uncharacterized protein</fullName>
    </submittedName>
</protein>
<evidence type="ECO:0000313" key="3">
    <source>
        <dbReference type="Proteomes" id="UP000242715"/>
    </source>
</evidence>
<evidence type="ECO:0000313" key="2">
    <source>
        <dbReference type="EMBL" id="GAU48499.1"/>
    </source>
</evidence>
<feature type="region of interest" description="Disordered" evidence="1">
    <location>
        <begin position="30"/>
        <end position="57"/>
    </location>
</feature>
<dbReference type="EMBL" id="DF974429">
    <property type="protein sequence ID" value="GAU48499.1"/>
    <property type="molecule type" value="Genomic_DNA"/>
</dbReference>